<organism evidence="1">
    <name type="scientific">Arion vulgaris</name>
    <dbReference type="NCBI Taxonomy" id="1028688"/>
    <lineage>
        <taxon>Eukaryota</taxon>
        <taxon>Metazoa</taxon>
        <taxon>Spiralia</taxon>
        <taxon>Lophotrochozoa</taxon>
        <taxon>Mollusca</taxon>
        <taxon>Gastropoda</taxon>
        <taxon>Heterobranchia</taxon>
        <taxon>Euthyneura</taxon>
        <taxon>Panpulmonata</taxon>
        <taxon>Eupulmonata</taxon>
        <taxon>Stylommatophora</taxon>
        <taxon>Helicina</taxon>
        <taxon>Arionoidea</taxon>
        <taxon>Arionidae</taxon>
        <taxon>Arion</taxon>
    </lineage>
</organism>
<feature type="non-terminal residue" evidence="1">
    <location>
        <position position="1"/>
    </location>
</feature>
<protein>
    <submittedName>
        <fullName evidence="1">Uncharacterized protein</fullName>
    </submittedName>
</protein>
<proteinExistence type="predicted"/>
<dbReference type="EMBL" id="HACG01006233">
    <property type="protein sequence ID" value="CEK53098.1"/>
    <property type="molecule type" value="Transcribed_RNA"/>
</dbReference>
<dbReference type="AlphaFoldDB" id="A0A0B6YAH3"/>
<accession>A0A0B6YAH3</accession>
<evidence type="ECO:0000313" key="1">
    <source>
        <dbReference type="EMBL" id="CEK53098.1"/>
    </source>
</evidence>
<gene>
    <name evidence="1" type="primary">ORF19066</name>
</gene>
<reference evidence="1" key="1">
    <citation type="submission" date="2014-12" db="EMBL/GenBank/DDBJ databases">
        <title>Insight into the proteome of Arion vulgaris.</title>
        <authorList>
            <person name="Aradska J."/>
            <person name="Bulat T."/>
            <person name="Smidak R."/>
            <person name="Sarate P."/>
            <person name="Gangsoo J."/>
            <person name="Sialana F."/>
            <person name="Bilban M."/>
            <person name="Lubec G."/>
        </authorList>
    </citation>
    <scope>NUCLEOTIDE SEQUENCE</scope>
    <source>
        <tissue evidence="1">Skin</tissue>
    </source>
</reference>
<name>A0A0B6YAH3_9EUPU</name>
<sequence>NSGLNHINNHIQCNNKIDNRVCVYVLANTEVMRSTDIHQTVSEINRHPPGSI</sequence>